<dbReference type="AlphaFoldDB" id="A0A4R6R6R6"/>
<evidence type="ECO:0000256" key="2">
    <source>
        <dbReference type="ARBA" id="ARBA00022649"/>
    </source>
</evidence>
<feature type="coiled-coil region" evidence="3">
    <location>
        <begin position="33"/>
        <end position="60"/>
    </location>
</feature>
<keyword evidence="2" id="KW-1277">Toxin-antitoxin system</keyword>
<evidence type="ECO:0000256" key="1">
    <source>
        <dbReference type="ARBA" id="ARBA00008580"/>
    </source>
</evidence>
<dbReference type="Gene3D" id="6.10.10.120">
    <property type="entry name" value="Antitoxin ParD1-like"/>
    <property type="match status" value="1"/>
</dbReference>
<dbReference type="SUPFAM" id="SSF47598">
    <property type="entry name" value="Ribbon-helix-helix"/>
    <property type="match status" value="1"/>
</dbReference>
<gene>
    <name evidence="4" type="ORF">EV672_10782</name>
</gene>
<dbReference type="NCBIfam" id="TIGR02606">
    <property type="entry name" value="antidote_CC2985"/>
    <property type="match status" value="1"/>
</dbReference>
<proteinExistence type="inferred from homology"/>
<evidence type="ECO:0000313" key="4">
    <source>
        <dbReference type="EMBL" id="TDP81651.1"/>
    </source>
</evidence>
<dbReference type="Pfam" id="PF03693">
    <property type="entry name" value="ParD_antitoxin"/>
    <property type="match status" value="1"/>
</dbReference>
<dbReference type="InterPro" id="IPR010985">
    <property type="entry name" value="Ribbon_hlx_hlx"/>
</dbReference>
<evidence type="ECO:0000256" key="3">
    <source>
        <dbReference type="SAM" id="Coils"/>
    </source>
</evidence>
<sequence length="82" mass="8824">MAKNTSIVLGDHFEGFIAQQVSAGRYGSASEVVRASLRLLEEHEQKVQALRQALIEGENSGEAGALDMKDIMRAARDDAAGH</sequence>
<comment type="caution">
    <text evidence="4">The sequence shown here is derived from an EMBL/GenBank/DDBJ whole genome shotgun (WGS) entry which is preliminary data.</text>
</comment>
<dbReference type="GO" id="GO:0006355">
    <property type="term" value="P:regulation of DNA-templated transcription"/>
    <property type="evidence" value="ECO:0007669"/>
    <property type="project" value="InterPro"/>
</dbReference>
<keyword evidence="5" id="KW-1185">Reference proteome</keyword>
<dbReference type="PANTHER" id="PTHR36582:SF2">
    <property type="entry name" value="ANTITOXIN PARD"/>
    <property type="match status" value="1"/>
</dbReference>
<dbReference type="InterPro" id="IPR038296">
    <property type="entry name" value="ParD_sf"/>
</dbReference>
<organism evidence="4 5">
    <name type="scientific">Aquabacterium commune</name>
    <dbReference type="NCBI Taxonomy" id="70586"/>
    <lineage>
        <taxon>Bacteria</taxon>
        <taxon>Pseudomonadati</taxon>
        <taxon>Pseudomonadota</taxon>
        <taxon>Betaproteobacteria</taxon>
        <taxon>Burkholderiales</taxon>
        <taxon>Aquabacterium</taxon>
    </lineage>
</organism>
<dbReference type="RefSeq" id="WP_133609776.1">
    <property type="nucleotide sequence ID" value="NZ_SNXW01000007.1"/>
</dbReference>
<name>A0A4R6R6R6_9BURK</name>
<protein>
    <submittedName>
        <fullName evidence="4">Antitoxin ParD1/3/4</fullName>
    </submittedName>
</protein>
<dbReference type="EMBL" id="SNXW01000007">
    <property type="protein sequence ID" value="TDP81651.1"/>
    <property type="molecule type" value="Genomic_DNA"/>
</dbReference>
<comment type="similarity">
    <text evidence="1">Belongs to the ParD antitoxin family.</text>
</comment>
<dbReference type="InterPro" id="IPR022789">
    <property type="entry name" value="ParD"/>
</dbReference>
<keyword evidence="3" id="KW-0175">Coiled coil</keyword>
<dbReference type="OrthoDB" id="9815501at2"/>
<reference evidence="4 5" key="1">
    <citation type="submission" date="2019-03" db="EMBL/GenBank/DDBJ databases">
        <title>Genomic Encyclopedia of Type Strains, Phase IV (KMG-IV): sequencing the most valuable type-strain genomes for metagenomic binning, comparative biology and taxonomic classification.</title>
        <authorList>
            <person name="Goeker M."/>
        </authorList>
    </citation>
    <scope>NUCLEOTIDE SEQUENCE [LARGE SCALE GENOMIC DNA]</scope>
    <source>
        <strain evidence="4 5">DSM 11901</strain>
    </source>
</reference>
<dbReference type="PANTHER" id="PTHR36582">
    <property type="entry name" value="ANTITOXIN PARD"/>
    <property type="match status" value="1"/>
</dbReference>
<evidence type="ECO:0000313" key="5">
    <source>
        <dbReference type="Proteomes" id="UP000294593"/>
    </source>
</evidence>
<dbReference type="Proteomes" id="UP000294593">
    <property type="component" value="Unassembled WGS sequence"/>
</dbReference>
<accession>A0A4R6R6R6</accession>